<evidence type="ECO:0000313" key="12">
    <source>
        <dbReference type="Proteomes" id="UP000249340"/>
    </source>
</evidence>
<dbReference type="GO" id="GO:0015031">
    <property type="term" value="P:protein transport"/>
    <property type="evidence" value="ECO:0007669"/>
    <property type="project" value="UniProtKB-KW"/>
</dbReference>
<organism evidence="11 12">
    <name type="scientific">Peterkaempfera bronchialis</name>
    <dbReference type="NCBI Taxonomy" id="2126346"/>
    <lineage>
        <taxon>Bacteria</taxon>
        <taxon>Bacillati</taxon>
        <taxon>Actinomycetota</taxon>
        <taxon>Actinomycetes</taxon>
        <taxon>Kitasatosporales</taxon>
        <taxon>Streptomycetaceae</taxon>
        <taxon>Peterkaempfera</taxon>
    </lineage>
</organism>
<dbReference type="Proteomes" id="UP000249340">
    <property type="component" value="Chromosome"/>
</dbReference>
<keyword evidence="4" id="KW-1003">Cell membrane</keyword>
<sequence>MFIMTRNAKKKQQQALEMRNNMGPGSGVRTIGGMYALVKSVNDDTVELEAAPGIFLHFTKSAIAAVLEPEEYEAIVNGVPASDDEVPPFVEEDGVVEAEAEAAPKSLDLSKPEAETSEAAASEVDTSTTAGEKVSEGVKDEGPAAK</sequence>
<dbReference type="PANTHER" id="PTHR33909:SF1">
    <property type="entry name" value="SEC TRANSLOCON ACCESSORY COMPLEX SUBUNIT YAJC"/>
    <property type="match status" value="1"/>
</dbReference>
<dbReference type="PANTHER" id="PTHR33909">
    <property type="entry name" value="SEC TRANSLOCON ACCESSORY COMPLEX SUBUNIT YAJC"/>
    <property type="match status" value="1"/>
</dbReference>
<evidence type="ECO:0000256" key="1">
    <source>
        <dbReference type="ARBA" id="ARBA00004162"/>
    </source>
</evidence>
<evidence type="ECO:0000256" key="3">
    <source>
        <dbReference type="ARBA" id="ARBA00022448"/>
    </source>
</evidence>
<dbReference type="RefSeq" id="WP_111491224.1">
    <property type="nucleotide sequence ID" value="NZ_CP031264.1"/>
</dbReference>
<keyword evidence="12" id="KW-1185">Reference proteome</keyword>
<dbReference type="KEGG" id="stri:C7M71_028295"/>
<proteinExistence type="inferred from homology"/>
<feature type="region of interest" description="Disordered" evidence="10">
    <location>
        <begin position="98"/>
        <end position="146"/>
    </location>
</feature>
<keyword evidence="5" id="KW-0812">Transmembrane</keyword>
<evidence type="ECO:0000256" key="4">
    <source>
        <dbReference type="ARBA" id="ARBA00022475"/>
    </source>
</evidence>
<dbReference type="GO" id="GO:0005886">
    <property type="term" value="C:plasma membrane"/>
    <property type="evidence" value="ECO:0007669"/>
    <property type="project" value="UniProtKB-SubCell"/>
</dbReference>
<keyword evidence="8" id="KW-0811">Translocation</keyword>
<comment type="subcellular location">
    <subcellularLocation>
        <location evidence="1">Cell membrane</location>
        <topology evidence="1">Single-pass membrane protein</topology>
    </subcellularLocation>
</comment>
<keyword evidence="3" id="KW-0813">Transport</keyword>
<evidence type="ECO:0000256" key="9">
    <source>
        <dbReference type="ARBA" id="ARBA00023136"/>
    </source>
</evidence>
<evidence type="ECO:0000313" key="11">
    <source>
        <dbReference type="EMBL" id="AXI81730.1"/>
    </source>
</evidence>
<dbReference type="AlphaFoldDB" id="A0A345T6X5"/>
<keyword evidence="7" id="KW-1133">Transmembrane helix</keyword>
<evidence type="ECO:0000256" key="10">
    <source>
        <dbReference type="SAM" id="MobiDB-lite"/>
    </source>
</evidence>
<evidence type="ECO:0000256" key="2">
    <source>
        <dbReference type="ARBA" id="ARBA00006742"/>
    </source>
</evidence>
<dbReference type="SMART" id="SM01323">
    <property type="entry name" value="YajC"/>
    <property type="match status" value="1"/>
</dbReference>
<reference evidence="12" key="1">
    <citation type="submission" date="2018-07" db="EMBL/GenBank/DDBJ databases">
        <title>Streptacidiphilus bronchialis DSM 106435 chromosome.</title>
        <authorList>
            <person name="Batra D."/>
            <person name="Gulvik C.A."/>
        </authorList>
    </citation>
    <scope>NUCLEOTIDE SEQUENCE [LARGE SCALE GENOMIC DNA]</scope>
    <source>
        <strain evidence="12">DSM 106435</strain>
    </source>
</reference>
<gene>
    <name evidence="11" type="ORF">C7M71_028295</name>
</gene>
<keyword evidence="6" id="KW-0653">Protein transport</keyword>
<dbReference type="Pfam" id="PF02699">
    <property type="entry name" value="YajC"/>
    <property type="match status" value="1"/>
</dbReference>
<evidence type="ECO:0000256" key="8">
    <source>
        <dbReference type="ARBA" id="ARBA00023010"/>
    </source>
</evidence>
<dbReference type="EMBL" id="CP031264">
    <property type="protein sequence ID" value="AXI81730.1"/>
    <property type="molecule type" value="Genomic_DNA"/>
</dbReference>
<dbReference type="OrthoDB" id="2200301at2"/>
<dbReference type="InterPro" id="IPR003849">
    <property type="entry name" value="Preprotein_translocase_YajC"/>
</dbReference>
<keyword evidence="9" id="KW-0472">Membrane</keyword>
<name>A0A345T6X5_9ACTN</name>
<comment type="similarity">
    <text evidence="2">Belongs to the YajC family.</text>
</comment>
<evidence type="ECO:0000256" key="5">
    <source>
        <dbReference type="ARBA" id="ARBA00022692"/>
    </source>
</evidence>
<accession>A0A345T6X5</accession>
<evidence type="ECO:0000256" key="6">
    <source>
        <dbReference type="ARBA" id="ARBA00022927"/>
    </source>
</evidence>
<evidence type="ECO:0000256" key="7">
    <source>
        <dbReference type="ARBA" id="ARBA00022989"/>
    </source>
</evidence>
<feature type="compositionally biased region" description="Low complexity" evidence="10">
    <location>
        <begin position="117"/>
        <end position="130"/>
    </location>
</feature>
<feature type="compositionally biased region" description="Basic and acidic residues" evidence="10">
    <location>
        <begin position="133"/>
        <end position="146"/>
    </location>
</feature>
<protein>
    <submittedName>
        <fullName evidence="11">Preprotein translocase subunit YajC</fullName>
    </submittedName>
</protein>